<keyword evidence="8" id="KW-0350">Heme biosynthesis</keyword>
<feature type="transmembrane region" description="Helical" evidence="13">
    <location>
        <begin position="146"/>
        <end position="168"/>
    </location>
</feature>
<feature type="transmembrane region" description="Helical" evidence="13">
    <location>
        <begin position="113"/>
        <end position="140"/>
    </location>
</feature>
<dbReference type="GO" id="GO:0046872">
    <property type="term" value="F:metal ion binding"/>
    <property type="evidence" value="ECO:0007669"/>
    <property type="project" value="UniProtKB-KW"/>
</dbReference>
<keyword evidence="5 13" id="KW-1133">Transmembrane helix</keyword>
<keyword evidence="9 13" id="KW-0472">Membrane</keyword>
<keyword evidence="6" id="KW-0560">Oxidoreductase</keyword>
<comment type="pathway">
    <text evidence="11">Porphyrin-containing compound metabolism.</text>
</comment>
<dbReference type="Pfam" id="PF02628">
    <property type="entry name" value="COX15-CtaA"/>
    <property type="match status" value="1"/>
</dbReference>
<reference evidence="15" key="1">
    <citation type="submission" date="2019-04" db="EMBL/GenBank/DDBJ databases">
        <title>Draft genome sequences of Streptomyces avermitilis MC3.</title>
        <authorList>
            <person name="Komaki H."/>
            <person name="Tamura T."/>
            <person name="Hosoyama A."/>
        </authorList>
    </citation>
    <scope>NUCLEOTIDE SEQUENCE</scope>
    <source>
        <strain evidence="15">MC3</strain>
    </source>
</reference>
<evidence type="ECO:0000256" key="5">
    <source>
        <dbReference type="ARBA" id="ARBA00022989"/>
    </source>
</evidence>
<sequence length="614" mass="64594">MTIAGTYTPKPGAAPLPRMIAAQAALETKMLLRNGEQLLLTVVIPTLLLVLFSSVDIVDTGKGRSVDFLAPGILALAVMSTAFTGQAIATGFERRYGVLKRLAASPLPRWGLMAAKTASVLVTELLQVILLTAIAFSLGWSPHGNPLAVLLLLILGTAAFSGLGLLMAGTLKAEATLAAANLVFLLLLVGGGVIVPLDKFPDAAQDVLGLLPISALSDGLRDVLQHGAGMPWGIWGSSPCGESWGWRRPGSSSAGSSSPGAPGVAERTLVKPCTSVPPTMVRVPNVTRADALAAARNPLALIAERWTPAPRTVRRAALAALVMAVVIVVTGGAVRLTGSGLGCPTWPKCTDDSLTTTSAMGFHGVIEFGNRMLTYVLCAAVGWAIIAARSQKPWRRSLTRLGWAQFWIVMSNAILGGIVVLVGLNPYTVAAHFLLSTALIAVATLMWQRACEGDGAPRPLVGKAVQQLVWFLVTASVLLIAVGTVVTGAGPHAGDSSDVERMPLDWETVSKLHAVLAWIVVTLTFALWFVLKAVDAPKGPLHRTRDLFLILLAQGVIGYVQYFTDLPEALVALHMLGSCLVWIGVLRVLLSLRERPEAVADLPGPSTESALTRA</sequence>
<evidence type="ECO:0000256" key="12">
    <source>
        <dbReference type="SAM" id="MobiDB-lite"/>
    </source>
</evidence>
<dbReference type="AlphaFoldDB" id="A0A499VJD1"/>
<dbReference type="GO" id="GO:0016020">
    <property type="term" value="C:membrane"/>
    <property type="evidence" value="ECO:0007669"/>
    <property type="project" value="UniProtKB-SubCell"/>
</dbReference>
<keyword evidence="4" id="KW-0479">Metal-binding</keyword>
<dbReference type="InterPro" id="IPR003780">
    <property type="entry name" value="COX15/CtaA_fam"/>
</dbReference>
<dbReference type="GO" id="GO:0016491">
    <property type="term" value="F:oxidoreductase activity"/>
    <property type="evidence" value="ECO:0007669"/>
    <property type="project" value="UniProtKB-KW"/>
</dbReference>
<evidence type="ECO:0000256" key="9">
    <source>
        <dbReference type="ARBA" id="ARBA00023136"/>
    </source>
</evidence>
<organism evidence="15">
    <name type="scientific">Streptomyces avermitilis</name>
    <dbReference type="NCBI Taxonomy" id="33903"/>
    <lineage>
        <taxon>Bacteria</taxon>
        <taxon>Bacillati</taxon>
        <taxon>Actinomycetota</taxon>
        <taxon>Actinomycetes</taxon>
        <taxon>Kitasatosporales</taxon>
        <taxon>Streptomycetaceae</taxon>
        <taxon>Streptomyces</taxon>
    </lineage>
</organism>
<feature type="transmembrane region" description="Helical" evidence="13">
    <location>
        <begin position="429"/>
        <end position="447"/>
    </location>
</feature>
<feature type="domain" description="ABC-2 type transporter transmembrane" evidence="14">
    <location>
        <begin position="64"/>
        <end position="237"/>
    </location>
</feature>
<dbReference type="Pfam" id="PF12698">
    <property type="entry name" value="ABC2_membrane_3"/>
    <property type="match status" value="1"/>
</dbReference>
<dbReference type="EMBL" id="AP019621">
    <property type="protein sequence ID" value="BBJ54553.1"/>
    <property type="molecule type" value="Genomic_DNA"/>
</dbReference>
<feature type="transmembrane region" description="Helical" evidence="13">
    <location>
        <begin position="569"/>
        <end position="590"/>
    </location>
</feature>
<evidence type="ECO:0000259" key="14">
    <source>
        <dbReference type="Pfam" id="PF12698"/>
    </source>
</evidence>
<dbReference type="InterPro" id="IPR013525">
    <property type="entry name" value="ABC2_TM"/>
</dbReference>
<feature type="transmembrane region" description="Helical" evidence="13">
    <location>
        <begin position="372"/>
        <end position="389"/>
    </location>
</feature>
<keyword evidence="10" id="KW-1015">Disulfide bond</keyword>
<feature type="transmembrane region" description="Helical" evidence="13">
    <location>
        <begin position="401"/>
        <end position="423"/>
    </location>
</feature>
<evidence type="ECO:0000256" key="13">
    <source>
        <dbReference type="SAM" id="Phobius"/>
    </source>
</evidence>
<evidence type="ECO:0000256" key="7">
    <source>
        <dbReference type="ARBA" id="ARBA00023004"/>
    </source>
</evidence>
<evidence type="ECO:0000313" key="15">
    <source>
        <dbReference type="EMBL" id="BBJ54553.1"/>
    </source>
</evidence>
<dbReference type="PANTHER" id="PTHR35457:SF1">
    <property type="entry name" value="HEME A SYNTHASE"/>
    <property type="match status" value="1"/>
</dbReference>
<dbReference type="PANTHER" id="PTHR35457">
    <property type="entry name" value="HEME A SYNTHASE"/>
    <property type="match status" value="1"/>
</dbReference>
<feature type="region of interest" description="Disordered" evidence="12">
    <location>
        <begin position="246"/>
        <end position="265"/>
    </location>
</feature>
<gene>
    <name evidence="15" type="ORF">SAVMC3_71820</name>
</gene>
<feature type="transmembrane region" description="Helical" evidence="13">
    <location>
        <begin position="468"/>
        <end position="492"/>
    </location>
</feature>
<feature type="transmembrane region" description="Helical" evidence="13">
    <location>
        <begin position="512"/>
        <end position="534"/>
    </location>
</feature>
<feature type="transmembrane region" description="Helical" evidence="13">
    <location>
        <begin position="38"/>
        <end position="57"/>
    </location>
</feature>
<evidence type="ECO:0000256" key="11">
    <source>
        <dbReference type="ARBA" id="ARBA00023444"/>
    </source>
</evidence>
<evidence type="ECO:0000256" key="3">
    <source>
        <dbReference type="ARBA" id="ARBA00022692"/>
    </source>
</evidence>
<accession>A0A499VJD1</accession>
<keyword evidence="7" id="KW-0408">Iron</keyword>
<proteinExistence type="predicted"/>
<comment type="subcellular location">
    <subcellularLocation>
        <location evidence="1">Membrane</location>
        <topology evidence="1">Multi-pass membrane protein</topology>
    </subcellularLocation>
</comment>
<evidence type="ECO:0000256" key="8">
    <source>
        <dbReference type="ARBA" id="ARBA00023133"/>
    </source>
</evidence>
<dbReference type="GO" id="GO:0006784">
    <property type="term" value="P:heme A biosynthetic process"/>
    <property type="evidence" value="ECO:0007669"/>
    <property type="project" value="InterPro"/>
</dbReference>
<evidence type="ECO:0000256" key="4">
    <source>
        <dbReference type="ARBA" id="ARBA00022723"/>
    </source>
</evidence>
<evidence type="ECO:0000256" key="6">
    <source>
        <dbReference type="ARBA" id="ARBA00023002"/>
    </source>
</evidence>
<feature type="transmembrane region" description="Helical" evidence="13">
    <location>
        <begin position="69"/>
        <end position="92"/>
    </location>
</feature>
<keyword evidence="2" id="KW-1003">Cell membrane</keyword>
<feature type="transmembrane region" description="Helical" evidence="13">
    <location>
        <begin position="316"/>
        <end position="336"/>
    </location>
</feature>
<keyword evidence="3 13" id="KW-0812">Transmembrane</keyword>
<protein>
    <recommendedName>
        <fullName evidence="14">ABC-2 type transporter transmembrane domain-containing protein</fullName>
    </recommendedName>
</protein>
<dbReference type="GO" id="GO:0140359">
    <property type="term" value="F:ABC-type transporter activity"/>
    <property type="evidence" value="ECO:0007669"/>
    <property type="project" value="InterPro"/>
</dbReference>
<evidence type="ECO:0000256" key="1">
    <source>
        <dbReference type="ARBA" id="ARBA00004141"/>
    </source>
</evidence>
<dbReference type="InterPro" id="IPR050450">
    <property type="entry name" value="COX15/CtaA_HemeA_synthase"/>
</dbReference>
<evidence type="ECO:0000256" key="10">
    <source>
        <dbReference type="ARBA" id="ARBA00023157"/>
    </source>
</evidence>
<evidence type="ECO:0000256" key="2">
    <source>
        <dbReference type="ARBA" id="ARBA00022475"/>
    </source>
</evidence>
<name>A0A499VJD1_STRAX</name>
<feature type="compositionally biased region" description="Low complexity" evidence="12">
    <location>
        <begin position="246"/>
        <end position="263"/>
    </location>
</feature>
<feature type="transmembrane region" description="Helical" evidence="13">
    <location>
        <begin position="546"/>
        <end position="563"/>
    </location>
</feature>
<feature type="transmembrane region" description="Helical" evidence="13">
    <location>
        <begin position="175"/>
        <end position="197"/>
    </location>
</feature>